<evidence type="ECO:0000313" key="3">
    <source>
        <dbReference type="EMBL" id="KAF9594708.1"/>
    </source>
</evidence>
<feature type="domain" description="Plastocyanin-like" evidence="2">
    <location>
        <begin position="30"/>
        <end position="160"/>
    </location>
</feature>
<dbReference type="AlphaFoldDB" id="A0A835HAQ1"/>
<reference evidence="3 4" key="1">
    <citation type="submission" date="2020-10" db="EMBL/GenBank/DDBJ databases">
        <title>The Coptis chinensis genome and diversification of protoberbering-type alkaloids.</title>
        <authorList>
            <person name="Wang B."/>
            <person name="Shu S."/>
            <person name="Song C."/>
            <person name="Liu Y."/>
        </authorList>
    </citation>
    <scope>NUCLEOTIDE SEQUENCE [LARGE SCALE GENOMIC DNA]</scope>
    <source>
        <strain evidence="3">HL-2020</strain>
        <tissue evidence="3">Leaf</tissue>
    </source>
</reference>
<sequence length="196" mass="22108">MNNVSFVLPSTLSILQAYYRGVNGVFTTNFPPIPPTSVRLHSNVSRALWTPMHGTKLLRLKFGTTVQLVLQDTNIFVTENHPIHLHGYSFFILAEGFGNFNPRTDPAKFNFVNPPHRNTVGVPVGGWAVIRFVADNPGTWLMHCDSNNHSWLSKKLYGKFSTGVICKSSKVSLKVFMYDMPPEFHFVLLDWKAQGD</sequence>
<dbReference type="Proteomes" id="UP000631114">
    <property type="component" value="Unassembled WGS sequence"/>
</dbReference>
<dbReference type="Gene3D" id="2.60.40.420">
    <property type="entry name" value="Cupredoxins - blue copper proteins"/>
    <property type="match status" value="1"/>
</dbReference>
<dbReference type="GO" id="GO:0005507">
    <property type="term" value="F:copper ion binding"/>
    <property type="evidence" value="ECO:0007669"/>
    <property type="project" value="InterPro"/>
</dbReference>
<name>A0A835HAQ1_9MAGN</name>
<evidence type="ECO:0000313" key="4">
    <source>
        <dbReference type="Proteomes" id="UP000631114"/>
    </source>
</evidence>
<keyword evidence="4" id="KW-1185">Reference proteome</keyword>
<accession>A0A835HAQ1</accession>
<dbReference type="Pfam" id="PF07731">
    <property type="entry name" value="Cu-oxidase_2"/>
    <property type="match status" value="1"/>
</dbReference>
<dbReference type="PANTHER" id="PTHR11709">
    <property type="entry name" value="MULTI-COPPER OXIDASE"/>
    <property type="match status" value="1"/>
</dbReference>
<comment type="similarity">
    <text evidence="1">Belongs to the multicopper oxidase family.</text>
</comment>
<organism evidence="3 4">
    <name type="scientific">Coptis chinensis</name>
    <dbReference type="NCBI Taxonomy" id="261450"/>
    <lineage>
        <taxon>Eukaryota</taxon>
        <taxon>Viridiplantae</taxon>
        <taxon>Streptophyta</taxon>
        <taxon>Embryophyta</taxon>
        <taxon>Tracheophyta</taxon>
        <taxon>Spermatophyta</taxon>
        <taxon>Magnoliopsida</taxon>
        <taxon>Ranunculales</taxon>
        <taxon>Ranunculaceae</taxon>
        <taxon>Coptidoideae</taxon>
        <taxon>Coptis</taxon>
    </lineage>
</organism>
<evidence type="ECO:0000256" key="1">
    <source>
        <dbReference type="ARBA" id="ARBA00010609"/>
    </source>
</evidence>
<dbReference type="EMBL" id="JADFTS010000008">
    <property type="protein sequence ID" value="KAF9594708.1"/>
    <property type="molecule type" value="Genomic_DNA"/>
</dbReference>
<dbReference type="PANTHER" id="PTHR11709:SF431">
    <property type="entry name" value="LACCASE-5"/>
    <property type="match status" value="1"/>
</dbReference>
<evidence type="ECO:0000259" key="2">
    <source>
        <dbReference type="Pfam" id="PF07731"/>
    </source>
</evidence>
<proteinExistence type="inferred from homology"/>
<dbReference type="InterPro" id="IPR008972">
    <property type="entry name" value="Cupredoxin"/>
</dbReference>
<dbReference type="InterPro" id="IPR011706">
    <property type="entry name" value="Cu-oxidase_C"/>
</dbReference>
<dbReference type="InterPro" id="IPR045087">
    <property type="entry name" value="Cu-oxidase_fam"/>
</dbReference>
<protein>
    <recommendedName>
        <fullName evidence="2">Plastocyanin-like domain-containing protein</fullName>
    </recommendedName>
</protein>
<comment type="caution">
    <text evidence="3">The sequence shown here is derived from an EMBL/GenBank/DDBJ whole genome shotgun (WGS) entry which is preliminary data.</text>
</comment>
<gene>
    <name evidence="3" type="ORF">IFM89_034691</name>
</gene>
<dbReference type="GO" id="GO:0016491">
    <property type="term" value="F:oxidoreductase activity"/>
    <property type="evidence" value="ECO:0007669"/>
    <property type="project" value="InterPro"/>
</dbReference>
<dbReference type="OrthoDB" id="2121828at2759"/>
<dbReference type="SUPFAM" id="SSF49503">
    <property type="entry name" value="Cupredoxins"/>
    <property type="match status" value="1"/>
</dbReference>